<evidence type="ECO:0000256" key="1">
    <source>
        <dbReference type="ARBA" id="ARBA00004370"/>
    </source>
</evidence>
<keyword evidence="5" id="KW-0175">Coiled coil</keyword>
<dbReference type="Gene3D" id="3.30.479.30">
    <property type="entry name" value="Band 7 domain"/>
    <property type="match status" value="1"/>
</dbReference>
<evidence type="ECO:0000256" key="2">
    <source>
        <dbReference type="ARBA" id="ARBA00007161"/>
    </source>
</evidence>
<sequence>IVSGGCFSDSRKFIVGGWAWAWKFVTDVQILSLEVMTLAPLCEDVETSQGVPLTVNAVVQCKFMSSKEFLEIAAQQFLGRDIQHVKSVVLQTLEGHLTAILGTITVEEVYKDRNQFATLVKEMCSPDLAKMGIEILSFTIKDVADKVQYLSSLGKARTAEVQRDAQIGVANADRDAGIGESDANKQAMDTKYEADSKVEDHNRVFLLRKEHYASEINTKKAEAQLAYELQTAKLQQVIRNEELEIDVVERKKLIEVEEQEILRKEKELFSTVRLPAEAEAYTVEVLASGRRNEKLEISKAQAEKIKLVGASEAFAMEQIGNAEALSMKLKAAAFKSYNEAATLSQTLKVLPSIAAEVVSPLYKTKEIVLIGDDSTPSSNYAQLETLAKNFQKIHSR</sequence>
<accession>A0A443S4Q7</accession>
<organism evidence="7 8">
    <name type="scientific">Leptotrombidium deliense</name>
    <dbReference type="NCBI Taxonomy" id="299467"/>
    <lineage>
        <taxon>Eukaryota</taxon>
        <taxon>Metazoa</taxon>
        <taxon>Ecdysozoa</taxon>
        <taxon>Arthropoda</taxon>
        <taxon>Chelicerata</taxon>
        <taxon>Arachnida</taxon>
        <taxon>Acari</taxon>
        <taxon>Acariformes</taxon>
        <taxon>Trombidiformes</taxon>
        <taxon>Prostigmata</taxon>
        <taxon>Anystina</taxon>
        <taxon>Parasitengona</taxon>
        <taxon>Trombiculoidea</taxon>
        <taxon>Trombiculidae</taxon>
        <taxon>Leptotrombidium</taxon>
    </lineage>
</organism>
<feature type="domain" description="Band 7" evidence="6">
    <location>
        <begin position="73"/>
        <end position="255"/>
    </location>
</feature>
<dbReference type="STRING" id="299467.A0A443S4Q7"/>
<evidence type="ECO:0000256" key="3">
    <source>
        <dbReference type="ARBA" id="ARBA00023136"/>
    </source>
</evidence>
<evidence type="ECO:0000256" key="4">
    <source>
        <dbReference type="RuleBase" id="RU366054"/>
    </source>
</evidence>
<evidence type="ECO:0000256" key="5">
    <source>
        <dbReference type="SAM" id="Coils"/>
    </source>
</evidence>
<dbReference type="GO" id="GO:0045661">
    <property type="term" value="P:regulation of myoblast differentiation"/>
    <property type="evidence" value="ECO:0007669"/>
    <property type="project" value="TreeGrafter"/>
</dbReference>
<dbReference type="EMBL" id="NCKV01008588">
    <property type="protein sequence ID" value="RWS22510.1"/>
    <property type="molecule type" value="Genomic_DNA"/>
</dbReference>
<dbReference type="Pfam" id="PF01145">
    <property type="entry name" value="Band_7"/>
    <property type="match status" value="1"/>
</dbReference>
<feature type="coiled-coil region" evidence="5">
    <location>
        <begin position="231"/>
        <end position="260"/>
    </location>
</feature>
<evidence type="ECO:0000259" key="6">
    <source>
        <dbReference type="SMART" id="SM00244"/>
    </source>
</evidence>
<dbReference type="InterPro" id="IPR027705">
    <property type="entry name" value="Flotillin_fam"/>
</dbReference>
<name>A0A443S4Q7_9ACAR</name>
<dbReference type="GO" id="GO:0002020">
    <property type="term" value="F:protease binding"/>
    <property type="evidence" value="ECO:0007669"/>
    <property type="project" value="TreeGrafter"/>
</dbReference>
<reference evidence="7 8" key="1">
    <citation type="journal article" date="2018" name="Gigascience">
        <title>Genomes of trombidid mites reveal novel predicted allergens and laterally-transferred genes associated with secondary metabolism.</title>
        <authorList>
            <person name="Dong X."/>
            <person name="Chaisiri K."/>
            <person name="Xia D."/>
            <person name="Armstrong S.D."/>
            <person name="Fang Y."/>
            <person name="Donnelly M.J."/>
            <person name="Kadowaki T."/>
            <person name="McGarry J.W."/>
            <person name="Darby A.C."/>
            <person name="Makepeace B.L."/>
        </authorList>
    </citation>
    <scope>NUCLEOTIDE SEQUENCE [LARGE SCALE GENOMIC DNA]</scope>
    <source>
        <strain evidence="7">UoL-UT</strain>
    </source>
</reference>
<evidence type="ECO:0000313" key="7">
    <source>
        <dbReference type="EMBL" id="RWS22510.1"/>
    </source>
</evidence>
<dbReference type="GO" id="GO:0031410">
    <property type="term" value="C:cytoplasmic vesicle"/>
    <property type="evidence" value="ECO:0007669"/>
    <property type="project" value="TreeGrafter"/>
</dbReference>
<comment type="similarity">
    <text evidence="2 4">Belongs to the band 7/mec-2 family. Flotillin subfamily.</text>
</comment>
<dbReference type="PANTHER" id="PTHR13806:SF46">
    <property type="entry name" value="FLOTILLIN-1-RELATED"/>
    <property type="match status" value="1"/>
</dbReference>
<dbReference type="InterPro" id="IPR036013">
    <property type="entry name" value="Band_7/SPFH_dom_sf"/>
</dbReference>
<protein>
    <submittedName>
        <fullName evidence="7">Flotillin-2-like protein</fullName>
    </submittedName>
</protein>
<dbReference type="GO" id="GO:0072659">
    <property type="term" value="P:protein localization to plasma membrane"/>
    <property type="evidence" value="ECO:0007669"/>
    <property type="project" value="TreeGrafter"/>
</dbReference>
<dbReference type="GO" id="GO:0016600">
    <property type="term" value="C:flotillin complex"/>
    <property type="evidence" value="ECO:0007669"/>
    <property type="project" value="TreeGrafter"/>
</dbReference>
<proteinExistence type="inferred from homology"/>
<evidence type="ECO:0000313" key="8">
    <source>
        <dbReference type="Proteomes" id="UP000288716"/>
    </source>
</evidence>
<dbReference type="AlphaFoldDB" id="A0A443S4Q7"/>
<gene>
    <name evidence="7" type="ORF">B4U80_05432</name>
</gene>
<dbReference type="VEuPathDB" id="VectorBase:LDEU009530"/>
<dbReference type="CDD" id="cd03399">
    <property type="entry name" value="SPFH_flotillin"/>
    <property type="match status" value="1"/>
</dbReference>
<keyword evidence="8" id="KW-1185">Reference proteome</keyword>
<comment type="subcellular location">
    <subcellularLocation>
        <location evidence="1">Membrane</location>
    </subcellularLocation>
</comment>
<comment type="caution">
    <text evidence="7">The sequence shown here is derived from an EMBL/GenBank/DDBJ whole genome shotgun (WGS) entry which is preliminary data.</text>
</comment>
<dbReference type="SUPFAM" id="SSF117892">
    <property type="entry name" value="Band 7/SPFH domain"/>
    <property type="match status" value="1"/>
</dbReference>
<feature type="non-terminal residue" evidence="7">
    <location>
        <position position="1"/>
    </location>
</feature>
<dbReference type="InterPro" id="IPR001107">
    <property type="entry name" value="Band_7"/>
</dbReference>
<dbReference type="SMART" id="SM00244">
    <property type="entry name" value="PHB"/>
    <property type="match status" value="1"/>
</dbReference>
<keyword evidence="3" id="KW-0472">Membrane</keyword>
<dbReference type="PANTHER" id="PTHR13806">
    <property type="entry name" value="FLOTILLIN-RELATED"/>
    <property type="match status" value="1"/>
</dbReference>
<dbReference type="Proteomes" id="UP000288716">
    <property type="component" value="Unassembled WGS sequence"/>
</dbReference>
<dbReference type="OrthoDB" id="6080404at2759"/>